<comment type="caution">
    <text evidence="2">The sequence shown here is derived from an EMBL/GenBank/DDBJ whole genome shotgun (WGS) entry which is preliminary data.</text>
</comment>
<name>A0A1T1B3Z4_RHOFE</name>
<reference evidence="2 3" key="1">
    <citation type="submission" date="2017-01" db="EMBL/GenBank/DDBJ databases">
        <title>Genome sequencing of Rhodoferax fermentans JCM 7819.</title>
        <authorList>
            <person name="Kim Y.J."/>
            <person name="Farh M.E.-A."/>
            <person name="Yang D.-C."/>
        </authorList>
    </citation>
    <scope>NUCLEOTIDE SEQUENCE [LARGE SCALE GENOMIC DNA]</scope>
    <source>
        <strain evidence="2 3">JCM 7819</strain>
    </source>
</reference>
<dbReference type="EMBL" id="MTJN01000001">
    <property type="protein sequence ID" value="OOV11099.1"/>
    <property type="molecule type" value="Genomic_DNA"/>
</dbReference>
<keyword evidence="1" id="KW-0812">Transmembrane</keyword>
<protein>
    <submittedName>
        <fullName evidence="2">Uncharacterized protein</fullName>
    </submittedName>
</protein>
<organism evidence="2 3">
    <name type="scientific">Rhodoferax fermentans</name>
    <dbReference type="NCBI Taxonomy" id="28066"/>
    <lineage>
        <taxon>Bacteria</taxon>
        <taxon>Pseudomonadati</taxon>
        <taxon>Pseudomonadota</taxon>
        <taxon>Betaproteobacteria</taxon>
        <taxon>Burkholderiales</taxon>
        <taxon>Comamonadaceae</taxon>
        <taxon>Rhodoferax</taxon>
    </lineage>
</organism>
<evidence type="ECO:0000313" key="3">
    <source>
        <dbReference type="Proteomes" id="UP000190750"/>
    </source>
</evidence>
<keyword evidence="1" id="KW-1133">Transmembrane helix</keyword>
<proteinExistence type="predicted"/>
<evidence type="ECO:0000256" key="1">
    <source>
        <dbReference type="SAM" id="Phobius"/>
    </source>
</evidence>
<sequence length="151" mass="16179">MVPWGDVIESAPKVAQGAKKLWDTVGKKPAASTSATVATATPGQPEPTLAALQAQVTQLQVSVAELHQQMLASSALIGSLAEQNTQLIARVEVNRKRVLALAVVVVVLAGCWVANCFDSCLPFIHKGYRLICCFFHESQLTQVLPIRGRTC</sequence>
<feature type="transmembrane region" description="Helical" evidence="1">
    <location>
        <begin position="98"/>
        <end position="115"/>
    </location>
</feature>
<dbReference type="Proteomes" id="UP000190750">
    <property type="component" value="Unassembled WGS sequence"/>
</dbReference>
<evidence type="ECO:0000313" key="2">
    <source>
        <dbReference type="EMBL" id="OOV11099.1"/>
    </source>
</evidence>
<accession>A0A1T1B3Z4</accession>
<gene>
    <name evidence="2" type="ORF">RF819_00050</name>
</gene>
<keyword evidence="1" id="KW-0472">Membrane</keyword>
<keyword evidence="3" id="KW-1185">Reference proteome</keyword>
<dbReference type="AlphaFoldDB" id="A0A1T1B3Z4"/>